<proteinExistence type="predicted"/>
<reference evidence="2" key="2">
    <citation type="submission" date="2015-01" db="EMBL/GenBank/DDBJ databases">
        <title>Evolutionary Origins and Diversification of the Mycorrhizal Mutualists.</title>
        <authorList>
            <consortium name="DOE Joint Genome Institute"/>
            <consortium name="Mycorrhizal Genomics Consortium"/>
            <person name="Kohler A."/>
            <person name="Kuo A."/>
            <person name="Nagy L.G."/>
            <person name="Floudas D."/>
            <person name="Copeland A."/>
            <person name="Barry K.W."/>
            <person name="Cichocki N."/>
            <person name="Veneault-Fourrey C."/>
            <person name="LaButti K."/>
            <person name="Lindquist E.A."/>
            <person name="Lipzen A."/>
            <person name="Lundell T."/>
            <person name="Morin E."/>
            <person name="Murat C."/>
            <person name="Riley R."/>
            <person name="Ohm R."/>
            <person name="Sun H."/>
            <person name="Tunlid A."/>
            <person name="Henrissat B."/>
            <person name="Grigoriev I.V."/>
            <person name="Hibbett D.S."/>
            <person name="Martin F."/>
        </authorList>
    </citation>
    <scope>NUCLEOTIDE SEQUENCE [LARGE SCALE GENOMIC DNA]</scope>
    <source>
        <strain evidence="2">ATCC 200175</strain>
    </source>
</reference>
<evidence type="ECO:0000313" key="2">
    <source>
        <dbReference type="Proteomes" id="UP000053647"/>
    </source>
</evidence>
<organism evidence="1 2">
    <name type="scientific">Paxillus involutus ATCC 200175</name>
    <dbReference type="NCBI Taxonomy" id="664439"/>
    <lineage>
        <taxon>Eukaryota</taxon>
        <taxon>Fungi</taxon>
        <taxon>Dikarya</taxon>
        <taxon>Basidiomycota</taxon>
        <taxon>Agaricomycotina</taxon>
        <taxon>Agaricomycetes</taxon>
        <taxon>Agaricomycetidae</taxon>
        <taxon>Boletales</taxon>
        <taxon>Paxilineae</taxon>
        <taxon>Paxillaceae</taxon>
        <taxon>Paxillus</taxon>
    </lineage>
</organism>
<dbReference type="EMBL" id="KN819625">
    <property type="protein sequence ID" value="KIJ08423.1"/>
    <property type="molecule type" value="Genomic_DNA"/>
</dbReference>
<dbReference type="Proteomes" id="UP000053647">
    <property type="component" value="Unassembled WGS sequence"/>
</dbReference>
<gene>
    <name evidence="1" type="ORF">PAXINDRAFT_18447</name>
</gene>
<sequence>MPEYQRPDGIAIAIWDSLPDDMKQRIAAVPAQGGRFAVDPSLLRPTPRNHDANCDGPHEDMRSAWQRTAGESEPAWLWCMGYIMVVVPTCINLRDTMDREVGVRLKGNEDKGTSVVVLAGQGRHCLGDLKEDIHNNIVNLHLDDEGTQTHLHLHTP</sequence>
<protein>
    <submittedName>
        <fullName evidence="1">Uncharacterized protein</fullName>
    </submittedName>
</protein>
<name>A0A0C9TBH6_PAXIN</name>
<evidence type="ECO:0000313" key="1">
    <source>
        <dbReference type="EMBL" id="KIJ08423.1"/>
    </source>
</evidence>
<keyword evidence="2" id="KW-1185">Reference proteome</keyword>
<dbReference type="HOGENOM" id="CLU_1687206_0_0_1"/>
<reference evidence="1 2" key="1">
    <citation type="submission" date="2014-06" db="EMBL/GenBank/DDBJ databases">
        <authorList>
            <consortium name="DOE Joint Genome Institute"/>
            <person name="Kuo A."/>
            <person name="Kohler A."/>
            <person name="Nagy L.G."/>
            <person name="Floudas D."/>
            <person name="Copeland A."/>
            <person name="Barry K.W."/>
            <person name="Cichocki N."/>
            <person name="Veneault-Fourrey C."/>
            <person name="LaButti K."/>
            <person name="Lindquist E.A."/>
            <person name="Lipzen A."/>
            <person name="Lundell T."/>
            <person name="Morin E."/>
            <person name="Murat C."/>
            <person name="Sun H."/>
            <person name="Tunlid A."/>
            <person name="Henrissat B."/>
            <person name="Grigoriev I.V."/>
            <person name="Hibbett D.S."/>
            <person name="Martin F."/>
            <person name="Nordberg H.P."/>
            <person name="Cantor M.N."/>
            <person name="Hua S.X."/>
        </authorList>
    </citation>
    <scope>NUCLEOTIDE SEQUENCE [LARGE SCALE GENOMIC DNA]</scope>
    <source>
        <strain evidence="1 2">ATCC 200175</strain>
    </source>
</reference>
<dbReference type="AlphaFoldDB" id="A0A0C9TBH6"/>
<accession>A0A0C9TBH6</accession>